<accession>A0A4Q9LZD0</accession>
<keyword evidence="3" id="KW-1185">Reference proteome</keyword>
<dbReference type="VEuPathDB" id="MicrosporidiaDB:CWI38_0221p0040"/>
<comment type="caution">
    <text evidence="2">The sequence shown here is derived from an EMBL/GenBank/DDBJ whole genome shotgun (WGS) entry which is preliminary data.</text>
</comment>
<dbReference type="AlphaFoldDB" id="A0A4Q9LZD0"/>
<evidence type="ECO:0000256" key="1">
    <source>
        <dbReference type="SAM" id="MobiDB-lite"/>
    </source>
</evidence>
<sequence length="55" mass="6597">MVVLEDEIQEEPTPSQRQANSEEDDVTRKHKKLTYILSEIKINLTTRQMQERRLQ</sequence>
<proteinExistence type="predicted"/>
<evidence type="ECO:0000313" key="3">
    <source>
        <dbReference type="Proteomes" id="UP000292282"/>
    </source>
</evidence>
<feature type="compositionally biased region" description="Acidic residues" evidence="1">
    <location>
        <begin position="1"/>
        <end position="10"/>
    </location>
</feature>
<organism evidence="2 3">
    <name type="scientific">Hamiltosporidium tvaerminnensis</name>
    <dbReference type="NCBI Taxonomy" id="1176355"/>
    <lineage>
        <taxon>Eukaryota</taxon>
        <taxon>Fungi</taxon>
        <taxon>Fungi incertae sedis</taxon>
        <taxon>Microsporidia</taxon>
        <taxon>Dubosqiidae</taxon>
        <taxon>Hamiltosporidium</taxon>
    </lineage>
</organism>
<evidence type="ECO:0000313" key="2">
    <source>
        <dbReference type="EMBL" id="TBU19106.1"/>
    </source>
</evidence>
<reference evidence="2 3" key="1">
    <citation type="submission" date="2017-12" db="EMBL/GenBank/DDBJ databases">
        <authorList>
            <person name="Pombert J.-F."/>
            <person name="Haag K.L."/>
            <person name="Ebert D."/>
        </authorList>
    </citation>
    <scope>NUCLEOTIDE SEQUENCE [LARGE SCALE GENOMIC DNA]</scope>
    <source>
        <strain evidence="2">IL-G-3</strain>
    </source>
</reference>
<feature type="region of interest" description="Disordered" evidence="1">
    <location>
        <begin position="1"/>
        <end position="29"/>
    </location>
</feature>
<gene>
    <name evidence="2" type="ORF">CWI38_0221p0040</name>
</gene>
<protein>
    <submittedName>
        <fullName evidence="2">Uncharacterized protein</fullName>
    </submittedName>
</protein>
<dbReference type="EMBL" id="PITK01000221">
    <property type="protein sequence ID" value="TBU19106.1"/>
    <property type="molecule type" value="Genomic_DNA"/>
</dbReference>
<name>A0A4Q9LZD0_9MICR</name>
<dbReference type="Proteomes" id="UP000292282">
    <property type="component" value="Unassembled WGS sequence"/>
</dbReference>